<organism evidence="1 2">
    <name type="scientific">Decorospora gaudefroyi</name>
    <dbReference type="NCBI Taxonomy" id="184978"/>
    <lineage>
        <taxon>Eukaryota</taxon>
        <taxon>Fungi</taxon>
        <taxon>Dikarya</taxon>
        <taxon>Ascomycota</taxon>
        <taxon>Pezizomycotina</taxon>
        <taxon>Dothideomycetes</taxon>
        <taxon>Pleosporomycetidae</taxon>
        <taxon>Pleosporales</taxon>
        <taxon>Pleosporineae</taxon>
        <taxon>Pleosporaceae</taxon>
        <taxon>Decorospora</taxon>
    </lineage>
</organism>
<name>A0A6A5KAV4_9PLEO</name>
<dbReference type="Proteomes" id="UP000800040">
    <property type="component" value="Unassembled WGS sequence"/>
</dbReference>
<sequence length="175" mass="18917">MAGAEPQLRLPCWKATSAIPRQLQMQNPCPSNVHREHLFFRLRHPDFENLAGLTWHGRDSKEHRAGLGDCASSNTRPATHVRTCRAAYSSAHSANHLVSQQKTSHQAGDHLEVGASSSTGSTAVRRLPLASRCCSLARPPVSPDEPDALTPHPAFASETGASLIGNSKCRNFAHS</sequence>
<dbReference type="EMBL" id="ML975319">
    <property type="protein sequence ID" value="KAF1833430.1"/>
    <property type="molecule type" value="Genomic_DNA"/>
</dbReference>
<evidence type="ECO:0000313" key="2">
    <source>
        <dbReference type="Proteomes" id="UP000800040"/>
    </source>
</evidence>
<evidence type="ECO:0000313" key="1">
    <source>
        <dbReference type="EMBL" id="KAF1833430.1"/>
    </source>
</evidence>
<proteinExistence type="predicted"/>
<reference evidence="1" key="1">
    <citation type="submission" date="2020-01" db="EMBL/GenBank/DDBJ databases">
        <authorList>
            <consortium name="DOE Joint Genome Institute"/>
            <person name="Haridas S."/>
            <person name="Albert R."/>
            <person name="Binder M."/>
            <person name="Bloem J."/>
            <person name="Labutti K."/>
            <person name="Salamov A."/>
            <person name="Andreopoulos B."/>
            <person name="Baker S.E."/>
            <person name="Barry K."/>
            <person name="Bills G."/>
            <person name="Bluhm B.H."/>
            <person name="Cannon C."/>
            <person name="Castanera R."/>
            <person name="Culley D.E."/>
            <person name="Daum C."/>
            <person name="Ezra D."/>
            <person name="Gonzalez J.B."/>
            <person name="Henrissat B."/>
            <person name="Kuo A."/>
            <person name="Liang C."/>
            <person name="Lipzen A."/>
            <person name="Lutzoni F."/>
            <person name="Magnuson J."/>
            <person name="Mondo S."/>
            <person name="Nolan M."/>
            <person name="Ohm R."/>
            <person name="Pangilinan J."/>
            <person name="Park H.-J."/>
            <person name="Ramirez L."/>
            <person name="Alfaro M."/>
            <person name="Sun H."/>
            <person name="Tritt A."/>
            <person name="Yoshinaga Y."/>
            <person name="Zwiers L.-H."/>
            <person name="Turgeon B.G."/>
            <person name="Goodwin S.B."/>
            <person name="Spatafora J.W."/>
            <person name="Crous P.W."/>
            <person name="Grigoriev I.V."/>
        </authorList>
    </citation>
    <scope>NUCLEOTIDE SEQUENCE</scope>
    <source>
        <strain evidence="1">P77</strain>
    </source>
</reference>
<keyword evidence="2" id="KW-1185">Reference proteome</keyword>
<dbReference type="AlphaFoldDB" id="A0A6A5KAV4"/>
<protein>
    <submittedName>
        <fullName evidence="1">Uncharacterized protein</fullName>
    </submittedName>
</protein>
<gene>
    <name evidence="1" type="ORF">BDW02DRAFT_382704</name>
</gene>
<accession>A0A6A5KAV4</accession>